<comment type="caution">
    <text evidence="1">The sequence shown here is derived from an EMBL/GenBank/DDBJ whole genome shotgun (WGS) entry which is preliminary data.</text>
</comment>
<dbReference type="AlphaFoldDB" id="A0AA39UA45"/>
<reference evidence="1" key="1">
    <citation type="submission" date="2023-03" db="EMBL/GenBank/DDBJ databases">
        <title>Complete genome of Cladonia borealis.</title>
        <authorList>
            <person name="Park H."/>
        </authorList>
    </citation>
    <scope>NUCLEOTIDE SEQUENCE</scope>
    <source>
        <strain evidence="1">ANT050790</strain>
    </source>
</reference>
<evidence type="ECO:0000313" key="1">
    <source>
        <dbReference type="EMBL" id="KAK0512066.1"/>
    </source>
</evidence>
<sequence length="257" mass="29404">MVVNYNYYICLGIPVPLSVQALPRTPPASFHHLGDLSSLQALKDFGKEFDVPCAEIEQACNLASGPADIVVILERPKTRASHEYGHPFPKFVGRCKSLWAVDELIRFATNGARSIHTVTVLDAFTFKPDNKSHIPDERCHQLLEDILRAKKPRVVIRCHRDEYKNAWMKQFELPSKGYESVRTESQVGENHKTIILQSFHPSLAVNNAARRPEYRCLLIHHFIAAFAELSGVSQLHEDEEEIRQLCMRKRYILSPYK</sequence>
<evidence type="ECO:0000313" key="2">
    <source>
        <dbReference type="Proteomes" id="UP001166286"/>
    </source>
</evidence>
<accession>A0AA39UA45</accession>
<gene>
    <name evidence="1" type="ORF">JMJ35_005194</name>
</gene>
<protein>
    <submittedName>
        <fullName evidence="1">Uncharacterized protein</fullName>
    </submittedName>
</protein>
<name>A0AA39UA45_9LECA</name>
<keyword evidence="2" id="KW-1185">Reference proteome</keyword>
<dbReference type="EMBL" id="JAFEKC020000011">
    <property type="protein sequence ID" value="KAK0512066.1"/>
    <property type="molecule type" value="Genomic_DNA"/>
</dbReference>
<proteinExistence type="predicted"/>
<organism evidence="1 2">
    <name type="scientific">Cladonia borealis</name>
    <dbReference type="NCBI Taxonomy" id="184061"/>
    <lineage>
        <taxon>Eukaryota</taxon>
        <taxon>Fungi</taxon>
        <taxon>Dikarya</taxon>
        <taxon>Ascomycota</taxon>
        <taxon>Pezizomycotina</taxon>
        <taxon>Lecanoromycetes</taxon>
        <taxon>OSLEUM clade</taxon>
        <taxon>Lecanoromycetidae</taxon>
        <taxon>Lecanorales</taxon>
        <taxon>Lecanorineae</taxon>
        <taxon>Cladoniaceae</taxon>
        <taxon>Cladonia</taxon>
    </lineage>
</organism>
<dbReference type="Proteomes" id="UP001166286">
    <property type="component" value="Unassembled WGS sequence"/>
</dbReference>